<keyword evidence="1" id="KW-0732">Signal</keyword>
<dbReference type="Pfam" id="PF12146">
    <property type="entry name" value="Hydrolase_4"/>
    <property type="match status" value="1"/>
</dbReference>
<gene>
    <name evidence="3" type="ORF">ACFFLH_03405</name>
</gene>
<comment type="caution">
    <text evidence="3">The sequence shown here is derived from an EMBL/GenBank/DDBJ whole genome shotgun (WGS) entry which is preliminary data.</text>
</comment>
<feature type="chain" id="PRO_5046594349" evidence="1">
    <location>
        <begin position="24"/>
        <end position="376"/>
    </location>
</feature>
<evidence type="ECO:0000313" key="3">
    <source>
        <dbReference type="EMBL" id="MFB9885454.1"/>
    </source>
</evidence>
<evidence type="ECO:0000259" key="2">
    <source>
        <dbReference type="Pfam" id="PF12146"/>
    </source>
</evidence>
<feature type="domain" description="Serine aminopeptidase S33" evidence="2">
    <location>
        <begin position="69"/>
        <end position="191"/>
    </location>
</feature>
<dbReference type="EMBL" id="JBHLZN010000001">
    <property type="protein sequence ID" value="MFB9885454.1"/>
    <property type="molecule type" value="Genomic_DNA"/>
</dbReference>
<evidence type="ECO:0000256" key="1">
    <source>
        <dbReference type="SAM" id="SignalP"/>
    </source>
</evidence>
<reference evidence="3 4" key="1">
    <citation type="submission" date="2024-09" db="EMBL/GenBank/DDBJ databases">
        <authorList>
            <person name="Sun Q."/>
            <person name="Mori K."/>
        </authorList>
    </citation>
    <scope>NUCLEOTIDE SEQUENCE [LARGE SCALE GENOMIC DNA]</scope>
    <source>
        <strain evidence="3 4">ATCC 51285</strain>
    </source>
</reference>
<dbReference type="SUPFAM" id="SSF53474">
    <property type="entry name" value="alpha/beta-Hydrolases"/>
    <property type="match status" value="1"/>
</dbReference>
<keyword evidence="4" id="KW-1185">Reference proteome</keyword>
<protein>
    <submittedName>
        <fullName evidence="3">Alpha/beta hydrolase</fullName>
    </submittedName>
</protein>
<dbReference type="RefSeq" id="WP_027313558.1">
    <property type="nucleotide sequence ID" value="NZ_JBHLZN010000001.1"/>
</dbReference>
<name>A0ABV5ZA78_9GAMM</name>
<evidence type="ECO:0000313" key="4">
    <source>
        <dbReference type="Proteomes" id="UP001589628"/>
    </source>
</evidence>
<dbReference type="Gene3D" id="3.40.50.1820">
    <property type="entry name" value="alpha/beta hydrolase"/>
    <property type="match status" value="1"/>
</dbReference>
<dbReference type="GO" id="GO:0016787">
    <property type="term" value="F:hydrolase activity"/>
    <property type="evidence" value="ECO:0007669"/>
    <property type="project" value="UniProtKB-KW"/>
</dbReference>
<accession>A0ABV5ZA78</accession>
<organism evidence="3 4">
    <name type="scientific">Balneatrix alpica</name>
    <dbReference type="NCBI Taxonomy" id="75684"/>
    <lineage>
        <taxon>Bacteria</taxon>
        <taxon>Pseudomonadati</taxon>
        <taxon>Pseudomonadota</taxon>
        <taxon>Gammaproteobacteria</taxon>
        <taxon>Oceanospirillales</taxon>
        <taxon>Balneatrichaceae</taxon>
        <taxon>Balneatrix</taxon>
    </lineage>
</organism>
<sequence>MKVAVIHTVVALALASWVPQSVAAPTFGEYQQQTRERLQATKPAFAGVSAEQAIEAVMPFEVGPPESPHALLLVHGLTDSPAMLRSVAERLGAQGVHVRVLLLECHGSVPQACFDVQADTWRQQVREQLENMLVLHEQVYLGGFSMGGVLATLEGLEHPRVPGLLLWAPAWKASSSMLWLTDWLHPFMDWLGQQPELDYGKYASLSLNAVRQYHHLAKASRALLQRHDSFGKPVLVVASADDGTIDSQYLWQQFSRMGQFDAQLHWYGELPEPYQGPATLKHWPGYDEQARILGISHLGLTNSAQHPHYGVQGDYRNCLSHWQTPAYQSCMETETPWYGEEGMEGMEQHQAARLMFNPYFEPMMEAVEQFILQQPQ</sequence>
<dbReference type="InterPro" id="IPR022742">
    <property type="entry name" value="Hydrolase_4"/>
</dbReference>
<keyword evidence="3" id="KW-0378">Hydrolase</keyword>
<dbReference type="InterPro" id="IPR029058">
    <property type="entry name" value="AB_hydrolase_fold"/>
</dbReference>
<feature type="signal peptide" evidence="1">
    <location>
        <begin position="1"/>
        <end position="23"/>
    </location>
</feature>
<proteinExistence type="predicted"/>
<dbReference type="Proteomes" id="UP001589628">
    <property type="component" value="Unassembled WGS sequence"/>
</dbReference>